<dbReference type="OrthoDB" id="6355172at2759"/>
<evidence type="ECO:0000313" key="4">
    <source>
        <dbReference type="EMBL" id="ROT69445.1"/>
    </source>
</evidence>
<keyword evidence="1" id="KW-1015">Disulfide bond</keyword>
<feature type="domain" description="Ig-like" evidence="3">
    <location>
        <begin position="139"/>
        <end position="238"/>
    </location>
</feature>
<dbReference type="AlphaFoldDB" id="A0A423SYX8"/>
<dbReference type="Gene3D" id="2.60.40.10">
    <property type="entry name" value="Immunoglobulins"/>
    <property type="match status" value="3"/>
</dbReference>
<evidence type="ECO:0000313" key="5">
    <source>
        <dbReference type="Proteomes" id="UP000283509"/>
    </source>
</evidence>
<dbReference type="PROSITE" id="PS50835">
    <property type="entry name" value="IG_LIKE"/>
    <property type="match status" value="2"/>
</dbReference>
<feature type="compositionally biased region" description="Basic residues" evidence="2">
    <location>
        <begin position="342"/>
        <end position="360"/>
    </location>
</feature>
<reference evidence="4 5" key="1">
    <citation type="submission" date="2018-04" db="EMBL/GenBank/DDBJ databases">
        <authorList>
            <person name="Zhang X."/>
            <person name="Yuan J."/>
            <person name="Li F."/>
            <person name="Xiang J."/>
        </authorList>
    </citation>
    <scope>NUCLEOTIDE SEQUENCE [LARGE SCALE GENOMIC DNA]</scope>
    <source>
        <tissue evidence="4">Muscle</tissue>
    </source>
</reference>
<feature type="region of interest" description="Disordered" evidence="2">
    <location>
        <begin position="308"/>
        <end position="440"/>
    </location>
</feature>
<reference evidence="4 5" key="2">
    <citation type="submission" date="2019-01" db="EMBL/GenBank/DDBJ databases">
        <title>The decoding of complex shrimp genome reveals the adaptation for benthos swimmer, frequently molting mechanism and breeding impact on genome.</title>
        <authorList>
            <person name="Sun Y."/>
            <person name="Gao Y."/>
            <person name="Yu Y."/>
        </authorList>
    </citation>
    <scope>NUCLEOTIDE SEQUENCE [LARGE SCALE GENOMIC DNA]</scope>
    <source>
        <tissue evidence="4">Muscle</tissue>
    </source>
</reference>
<feature type="domain" description="Ig-like" evidence="3">
    <location>
        <begin position="245"/>
        <end position="284"/>
    </location>
</feature>
<organism evidence="4 5">
    <name type="scientific">Penaeus vannamei</name>
    <name type="common">Whiteleg shrimp</name>
    <name type="synonym">Litopenaeus vannamei</name>
    <dbReference type="NCBI Taxonomy" id="6689"/>
    <lineage>
        <taxon>Eukaryota</taxon>
        <taxon>Metazoa</taxon>
        <taxon>Ecdysozoa</taxon>
        <taxon>Arthropoda</taxon>
        <taxon>Crustacea</taxon>
        <taxon>Multicrustacea</taxon>
        <taxon>Malacostraca</taxon>
        <taxon>Eumalacostraca</taxon>
        <taxon>Eucarida</taxon>
        <taxon>Decapoda</taxon>
        <taxon>Dendrobranchiata</taxon>
        <taxon>Penaeoidea</taxon>
        <taxon>Penaeidae</taxon>
        <taxon>Penaeus</taxon>
    </lineage>
</organism>
<dbReference type="Pfam" id="PF08205">
    <property type="entry name" value="C2-set_2"/>
    <property type="match status" value="2"/>
</dbReference>
<dbReference type="PANTHER" id="PTHR23278">
    <property type="entry name" value="SIDESTEP PROTEIN"/>
    <property type="match status" value="1"/>
</dbReference>
<gene>
    <name evidence="4" type="ORF">C7M84_012338</name>
</gene>
<dbReference type="InterPro" id="IPR036179">
    <property type="entry name" value="Ig-like_dom_sf"/>
</dbReference>
<sequence length="440" mass="47699">MLHHDGFNRLTGISEASGKRAQPQTNGPRKAPLASLSKGFIGLFAACPRRCLCPRGCEWALRVMASGWVFVAASLYDDRTAQQHLGIREDDVTLTSRGAATITIKKIHADSGGLYECRVDFFRSPTHNSFVNLTVIEPPRNVEIADSQSGTSDDGIVGPYYENQEVILNCFSRSGNPLPNVTWWRGERVLDGGWEVAGPGLVRNTLVIDRITREWHNSTLTCTASNTHLASPAVASVVVHMFLLPTSVIITNPGPTREGQRTALTCSARGSRPLADLSWSVRGKTLDAVKVEPDKPFLVLDFSLSVPPMTNSPPQPPTPNPPQKPPTHPSPPPPPALITHPHPNHPHHTTQHPPHPHHPPPHTTPPSTPTPSTPTPALTHPPHPQPLPPTPAFNPPNPSTPNPTPPKSPRLASSSHVRDDDLSPKLPRFPGVSGRCRDPE</sequence>
<evidence type="ECO:0000256" key="2">
    <source>
        <dbReference type="SAM" id="MobiDB-lite"/>
    </source>
</evidence>
<dbReference type="InterPro" id="IPR013783">
    <property type="entry name" value="Ig-like_fold"/>
</dbReference>
<dbReference type="PANTHER" id="PTHR23278:SF19">
    <property type="entry name" value="OBSCURIN"/>
    <property type="match status" value="1"/>
</dbReference>
<feature type="compositionally biased region" description="Pro residues" evidence="2">
    <location>
        <begin position="310"/>
        <end position="336"/>
    </location>
</feature>
<dbReference type="InterPro" id="IPR007110">
    <property type="entry name" value="Ig-like_dom"/>
</dbReference>
<name>A0A423SYX8_PENVA</name>
<evidence type="ECO:0000259" key="3">
    <source>
        <dbReference type="PROSITE" id="PS50835"/>
    </source>
</evidence>
<feature type="compositionally biased region" description="Pro residues" evidence="2">
    <location>
        <begin position="361"/>
        <end position="408"/>
    </location>
</feature>
<keyword evidence="5" id="KW-1185">Reference proteome</keyword>
<comment type="caution">
    <text evidence="4">The sequence shown here is derived from an EMBL/GenBank/DDBJ whole genome shotgun (WGS) entry which is preliminary data.</text>
</comment>
<dbReference type="SUPFAM" id="SSF48726">
    <property type="entry name" value="Immunoglobulin"/>
    <property type="match status" value="3"/>
</dbReference>
<protein>
    <submittedName>
        <fullName evidence="4">Putative hemicentin-1-like isoform X1</fullName>
    </submittedName>
</protein>
<evidence type="ECO:0000256" key="1">
    <source>
        <dbReference type="ARBA" id="ARBA00023157"/>
    </source>
</evidence>
<dbReference type="EMBL" id="QCYY01002563">
    <property type="protein sequence ID" value="ROT69445.1"/>
    <property type="molecule type" value="Genomic_DNA"/>
</dbReference>
<proteinExistence type="predicted"/>
<dbReference type="Proteomes" id="UP000283509">
    <property type="component" value="Unassembled WGS sequence"/>
</dbReference>
<dbReference type="InterPro" id="IPR013162">
    <property type="entry name" value="CD80_C2-set"/>
</dbReference>
<dbReference type="CDD" id="cd00096">
    <property type="entry name" value="Ig"/>
    <property type="match status" value="1"/>
</dbReference>
<accession>A0A423SYX8</accession>